<comment type="caution">
    <text evidence="2">The sequence shown here is derived from an EMBL/GenBank/DDBJ whole genome shotgun (WGS) entry which is preliminary data.</text>
</comment>
<proteinExistence type="predicted"/>
<keyword evidence="3" id="KW-1185">Reference proteome</keyword>
<protein>
    <submittedName>
        <fullName evidence="2">Uncharacterized protein</fullName>
    </submittedName>
</protein>
<dbReference type="Proteomes" id="UP001162483">
    <property type="component" value="Unassembled WGS sequence"/>
</dbReference>
<sequence length="55" mass="5869">MMGHYSSPPLTPVSYLDPVPQRSGPGSAASPSVRPLDVRAAARLRLLTGDWPPEL</sequence>
<feature type="region of interest" description="Disordered" evidence="1">
    <location>
        <begin position="1"/>
        <end position="35"/>
    </location>
</feature>
<accession>A0ABN9DGP0</accession>
<evidence type="ECO:0000256" key="1">
    <source>
        <dbReference type="SAM" id="MobiDB-lite"/>
    </source>
</evidence>
<name>A0ABN9DGP0_9NEOB</name>
<evidence type="ECO:0000313" key="3">
    <source>
        <dbReference type="Proteomes" id="UP001162483"/>
    </source>
</evidence>
<dbReference type="EMBL" id="CATNWA010014436">
    <property type="protein sequence ID" value="CAI9571748.1"/>
    <property type="molecule type" value="Genomic_DNA"/>
</dbReference>
<organism evidence="2 3">
    <name type="scientific">Staurois parvus</name>
    <dbReference type="NCBI Taxonomy" id="386267"/>
    <lineage>
        <taxon>Eukaryota</taxon>
        <taxon>Metazoa</taxon>
        <taxon>Chordata</taxon>
        <taxon>Craniata</taxon>
        <taxon>Vertebrata</taxon>
        <taxon>Euteleostomi</taxon>
        <taxon>Amphibia</taxon>
        <taxon>Batrachia</taxon>
        <taxon>Anura</taxon>
        <taxon>Neobatrachia</taxon>
        <taxon>Ranoidea</taxon>
        <taxon>Ranidae</taxon>
        <taxon>Staurois</taxon>
    </lineage>
</organism>
<evidence type="ECO:0000313" key="2">
    <source>
        <dbReference type="EMBL" id="CAI9571748.1"/>
    </source>
</evidence>
<gene>
    <name evidence="2" type="ORF">SPARVUS_LOCUS7298084</name>
</gene>
<reference evidence="2" key="1">
    <citation type="submission" date="2023-05" db="EMBL/GenBank/DDBJ databases">
        <authorList>
            <person name="Stuckert A."/>
        </authorList>
    </citation>
    <scope>NUCLEOTIDE SEQUENCE</scope>
</reference>